<dbReference type="InterPro" id="IPR000086">
    <property type="entry name" value="NUDIX_hydrolase_dom"/>
</dbReference>
<evidence type="ECO:0000259" key="8">
    <source>
        <dbReference type="PROSITE" id="PS51462"/>
    </source>
</evidence>
<dbReference type="EMBL" id="JAUSVM010000001">
    <property type="protein sequence ID" value="MDQ0423629.1"/>
    <property type="molecule type" value="Genomic_DNA"/>
</dbReference>
<dbReference type="Pfam" id="PF00293">
    <property type="entry name" value="NUDIX"/>
    <property type="match status" value="1"/>
</dbReference>
<comment type="cofactor">
    <cofactor evidence="2">
        <name>Mg(2+)</name>
        <dbReference type="ChEBI" id="CHEBI:18420"/>
    </cofactor>
</comment>
<protein>
    <submittedName>
        <fullName evidence="9">8-oxo-dGTP pyrophosphatase MutT (NUDIX family)</fullName>
    </submittedName>
</protein>
<sequence>MTSGAAGARPPRDARADLERVAREGVTWPSAPSRLAPDGTTTRRSAVLVLFGALDAVPARSPGAPRVPADLDVLLQRRSATMSHHPGQVAFPGGGIDPGDDGPVGAALREAVEETGLEPSGVDVLGTLADVPLPVSDNLVTPVLAWWRTPSRVAAVDHREAVDVFRAPVADLVDPARRGVVVHPVARGRVRTPAFELDGGVVVWGFTALVLAGVLDAAGWSVPWDVSRTVTP</sequence>
<proteinExistence type="predicted"/>
<dbReference type="Proteomes" id="UP001240250">
    <property type="component" value="Unassembled WGS sequence"/>
</dbReference>
<dbReference type="PANTHER" id="PTHR12992:SF11">
    <property type="entry name" value="MITOCHONDRIAL COENZYME A DIPHOSPHATASE NUDT8"/>
    <property type="match status" value="1"/>
</dbReference>
<comment type="cofactor">
    <cofactor evidence="1">
        <name>Mn(2+)</name>
        <dbReference type="ChEBI" id="CHEBI:29035"/>
    </cofactor>
</comment>
<keyword evidence="3" id="KW-0479">Metal-binding</keyword>
<evidence type="ECO:0000256" key="5">
    <source>
        <dbReference type="ARBA" id="ARBA00022842"/>
    </source>
</evidence>
<dbReference type="PROSITE" id="PS51462">
    <property type="entry name" value="NUDIX"/>
    <property type="match status" value="1"/>
</dbReference>
<feature type="region of interest" description="Disordered" evidence="7">
    <location>
        <begin position="1"/>
        <end position="39"/>
    </location>
</feature>
<dbReference type="InterPro" id="IPR045121">
    <property type="entry name" value="CoAse"/>
</dbReference>
<evidence type="ECO:0000313" key="10">
    <source>
        <dbReference type="Proteomes" id="UP001240250"/>
    </source>
</evidence>
<keyword evidence="6" id="KW-0464">Manganese</keyword>
<evidence type="ECO:0000256" key="7">
    <source>
        <dbReference type="SAM" id="MobiDB-lite"/>
    </source>
</evidence>
<organism evidence="9 10">
    <name type="scientific">Cellulomonas iranensis</name>
    <dbReference type="NCBI Taxonomy" id="76862"/>
    <lineage>
        <taxon>Bacteria</taxon>
        <taxon>Bacillati</taxon>
        <taxon>Actinomycetota</taxon>
        <taxon>Actinomycetes</taxon>
        <taxon>Micrococcales</taxon>
        <taxon>Cellulomonadaceae</taxon>
        <taxon>Cellulomonas</taxon>
    </lineage>
</organism>
<reference evidence="9 10" key="1">
    <citation type="submission" date="2023-07" db="EMBL/GenBank/DDBJ databases">
        <title>Sequencing the genomes of 1000 actinobacteria strains.</title>
        <authorList>
            <person name="Klenk H.-P."/>
        </authorList>
    </citation>
    <scope>NUCLEOTIDE SEQUENCE [LARGE SCALE GENOMIC DNA]</scope>
    <source>
        <strain evidence="9 10">DSM 14785</strain>
    </source>
</reference>
<dbReference type="InterPro" id="IPR015797">
    <property type="entry name" value="NUDIX_hydrolase-like_dom_sf"/>
</dbReference>
<feature type="compositionally biased region" description="Basic and acidic residues" evidence="7">
    <location>
        <begin position="10"/>
        <end position="23"/>
    </location>
</feature>
<comment type="caution">
    <text evidence="9">The sequence shown here is derived from an EMBL/GenBank/DDBJ whole genome shotgun (WGS) entry which is preliminary data.</text>
</comment>
<evidence type="ECO:0000256" key="3">
    <source>
        <dbReference type="ARBA" id="ARBA00022723"/>
    </source>
</evidence>
<evidence type="ECO:0000256" key="1">
    <source>
        <dbReference type="ARBA" id="ARBA00001936"/>
    </source>
</evidence>
<evidence type="ECO:0000256" key="6">
    <source>
        <dbReference type="ARBA" id="ARBA00023211"/>
    </source>
</evidence>
<dbReference type="SUPFAM" id="SSF55811">
    <property type="entry name" value="Nudix"/>
    <property type="match status" value="1"/>
</dbReference>
<evidence type="ECO:0000256" key="4">
    <source>
        <dbReference type="ARBA" id="ARBA00022801"/>
    </source>
</evidence>
<evidence type="ECO:0000313" key="9">
    <source>
        <dbReference type="EMBL" id="MDQ0423629.1"/>
    </source>
</evidence>
<evidence type="ECO:0000256" key="2">
    <source>
        <dbReference type="ARBA" id="ARBA00001946"/>
    </source>
</evidence>
<keyword evidence="5" id="KW-0460">Magnesium</keyword>
<dbReference type="PANTHER" id="PTHR12992">
    <property type="entry name" value="NUDIX HYDROLASE"/>
    <property type="match status" value="1"/>
</dbReference>
<name>A0ABU0GE37_9CELL</name>
<dbReference type="Gene3D" id="3.90.79.10">
    <property type="entry name" value="Nucleoside Triphosphate Pyrophosphohydrolase"/>
    <property type="match status" value="1"/>
</dbReference>
<feature type="domain" description="Nudix hydrolase" evidence="8">
    <location>
        <begin position="41"/>
        <end position="197"/>
    </location>
</feature>
<gene>
    <name evidence="9" type="ORF">JO380_000010</name>
</gene>
<dbReference type="RefSeq" id="WP_070318906.1">
    <property type="nucleotide sequence ID" value="NZ_CP194061.1"/>
</dbReference>
<dbReference type="CDD" id="cd03426">
    <property type="entry name" value="NUDIX_CoAse_Nudt7"/>
    <property type="match status" value="1"/>
</dbReference>
<accession>A0ABU0GE37</accession>
<keyword evidence="10" id="KW-1185">Reference proteome</keyword>
<keyword evidence="4" id="KW-0378">Hydrolase</keyword>